<evidence type="ECO:0000256" key="1">
    <source>
        <dbReference type="SAM" id="MobiDB-lite"/>
    </source>
</evidence>
<gene>
    <name evidence="2" type="ORF">M422DRAFT_263604</name>
</gene>
<organism evidence="2 3">
    <name type="scientific">Sphaerobolus stellatus (strain SS14)</name>
    <dbReference type="NCBI Taxonomy" id="990650"/>
    <lineage>
        <taxon>Eukaryota</taxon>
        <taxon>Fungi</taxon>
        <taxon>Dikarya</taxon>
        <taxon>Basidiomycota</taxon>
        <taxon>Agaricomycotina</taxon>
        <taxon>Agaricomycetes</taxon>
        <taxon>Phallomycetidae</taxon>
        <taxon>Geastrales</taxon>
        <taxon>Sphaerobolaceae</taxon>
        <taxon>Sphaerobolus</taxon>
    </lineage>
</organism>
<proteinExistence type="predicted"/>
<dbReference type="AlphaFoldDB" id="A0A0C9V9Z5"/>
<sequence>MSYSHRGQQPLSSSLALSTAASLRYQTQSTPTPGAPLIRHIPLPAVNDGPYPHTNYFASSTRTPPSSPARPTQRQPHRPTTAGGIPPNAPRMRCIPLPKV</sequence>
<feature type="compositionally biased region" description="Low complexity" evidence="1">
    <location>
        <begin position="58"/>
        <end position="74"/>
    </location>
</feature>
<dbReference type="EMBL" id="KN837201">
    <property type="protein sequence ID" value="KIJ34290.1"/>
    <property type="molecule type" value="Genomic_DNA"/>
</dbReference>
<name>A0A0C9V9Z5_SPHS4</name>
<dbReference type="Proteomes" id="UP000054279">
    <property type="component" value="Unassembled WGS sequence"/>
</dbReference>
<feature type="region of interest" description="Disordered" evidence="1">
    <location>
        <begin position="46"/>
        <end position="100"/>
    </location>
</feature>
<accession>A0A0C9V9Z5</accession>
<reference evidence="2 3" key="1">
    <citation type="submission" date="2014-06" db="EMBL/GenBank/DDBJ databases">
        <title>Evolutionary Origins and Diversification of the Mycorrhizal Mutualists.</title>
        <authorList>
            <consortium name="DOE Joint Genome Institute"/>
            <consortium name="Mycorrhizal Genomics Consortium"/>
            <person name="Kohler A."/>
            <person name="Kuo A."/>
            <person name="Nagy L.G."/>
            <person name="Floudas D."/>
            <person name="Copeland A."/>
            <person name="Barry K.W."/>
            <person name="Cichocki N."/>
            <person name="Veneault-Fourrey C."/>
            <person name="LaButti K."/>
            <person name="Lindquist E.A."/>
            <person name="Lipzen A."/>
            <person name="Lundell T."/>
            <person name="Morin E."/>
            <person name="Murat C."/>
            <person name="Riley R."/>
            <person name="Ohm R."/>
            <person name="Sun H."/>
            <person name="Tunlid A."/>
            <person name="Henrissat B."/>
            <person name="Grigoriev I.V."/>
            <person name="Hibbett D.S."/>
            <person name="Martin F."/>
        </authorList>
    </citation>
    <scope>NUCLEOTIDE SEQUENCE [LARGE SCALE GENOMIC DNA]</scope>
    <source>
        <strain evidence="2 3">SS14</strain>
    </source>
</reference>
<protein>
    <submittedName>
        <fullName evidence="2">Uncharacterized protein</fullName>
    </submittedName>
</protein>
<evidence type="ECO:0000313" key="3">
    <source>
        <dbReference type="Proteomes" id="UP000054279"/>
    </source>
</evidence>
<evidence type="ECO:0000313" key="2">
    <source>
        <dbReference type="EMBL" id="KIJ34290.1"/>
    </source>
</evidence>
<dbReference type="HOGENOM" id="CLU_2307834_0_0_1"/>
<keyword evidence="3" id="KW-1185">Reference proteome</keyword>